<dbReference type="AlphaFoldDB" id="A0A075HPI0"/>
<reference evidence="1" key="1">
    <citation type="journal article" date="2014" name="Genome Biol. Evol.">
        <title>Pangenome evidence for extensive interdomain horizontal transfer affecting lineage core and shell genes in uncultured planktonic thaumarchaeota and euryarchaeota.</title>
        <authorList>
            <person name="Deschamps P."/>
            <person name="Zivanovic Y."/>
            <person name="Moreira D."/>
            <person name="Rodriguez-Valera F."/>
            <person name="Lopez-Garcia P."/>
        </authorList>
    </citation>
    <scope>NUCLEOTIDE SEQUENCE</scope>
</reference>
<evidence type="ECO:0000313" key="1">
    <source>
        <dbReference type="EMBL" id="AIF17190.1"/>
    </source>
</evidence>
<organism evidence="1">
    <name type="scientific">uncultured marine thaumarchaeote KM3_76_D06</name>
    <dbReference type="NCBI Taxonomy" id="1456284"/>
    <lineage>
        <taxon>Archaea</taxon>
        <taxon>Nitrososphaerota</taxon>
        <taxon>environmental samples</taxon>
    </lineage>
</organism>
<dbReference type="Pfam" id="PF04027">
    <property type="entry name" value="DUF371"/>
    <property type="match status" value="1"/>
</dbReference>
<proteinExistence type="predicted"/>
<dbReference type="InterPro" id="IPR007171">
    <property type="entry name" value="DUF371"/>
</dbReference>
<sequence length="141" mass="15890">MYHMKIEIPFKGHKNILSLHKKTIEITKESELTINGDCIIGTSADLSCKDLPEKFKKKVQNPDSEIIFTIMADDYSFSVHGNGSKKLTLKHPNDIVLRKSAFTCSRTIAIKCDKASDDIPRTMVKKLQDPKTSGKLIIEIK</sequence>
<accession>A0A075HPI0</accession>
<dbReference type="EMBL" id="KF901075">
    <property type="protein sequence ID" value="AIF17190.1"/>
    <property type="molecule type" value="Genomic_DNA"/>
</dbReference>
<name>A0A075HPI0_9ARCH</name>
<evidence type="ECO:0008006" key="2">
    <source>
        <dbReference type="Google" id="ProtNLM"/>
    </source>
</evidence>
<dbReference type="Gene3D" id="2.60.120.630">
    <property type="entry name" value="mth639 domain like"/>
    <property type="match status" value="1"/>
</dbReference>
<dbReference type="PANTHER" id="PTHR40696">
    <property type="entry name" value="DUF371 FAMILY PROTEIN"/>
    <property type="match status" value="1"/>
</dbReference>
<protein>
    <recommendedName>
        <fullName evidence="2">DUF371 domain-containing protein</fullName>
    </recommendedName>
</protein>
<dbReference type="PANTHER" id="PTHR40696:SF1">
    <property type="entry name" value="DUF371 DOMAIN-CONTAINING PROTEIN"/>
    <property type="match status" value="1"/>
</dbReference>
<dbReference type="InterPro" id="IPR023131">
    <property type="entry name" value="Mth639-like_dom_sf"/>
</dbReference>